<evidence type="ECO:0000259" key="10">
    <source>
        <dbReference type="PROSITE" id="PS50067"/>
    </source>
</evidence>
<feature type="domain" description="Kinesin motor" evidence="10">
    <location>
        <begin position="392"/>
        <end position="487"/>
    </location>
</feature>
<evidence type="ECO:0000256" key="8">
    <source>
        <dbReference type="SAM" id="Coils"/>
    </source>
</evidence>
<dbReference type="GO" id="GO:0005524">
    <property type="term" value="F:ATP binding"/>
    <property type="evidence" value="ECO:0007669"/>
    <property type="project" value="UniProtKB-KW"/>
</dbReference>
<dbReference type="InterPro" id="IPR027417">
    <property type="entry name" value="P-loop_NTPase"/>
</dbReference>
<dbReference type="SUPFAM" id="SSF52540">
    <property type="entry name" value="P-loop containing nucleoside triphosphate hydrolases"/>
    <property type="match status" value="1"/>
</dbReference>
<evidence type="ECO:0000256" key="7">
    <source>
        <dbReference type="PROSITE-ProRule" id="PRU00283"/>
    </source>
</evidence>
<accession>A0AAW1C399</accession>
<dbReference type="Proteomes" id="UP001474421">
    <property type="component" value="Unassembled WGS sequence"/>
</dbReference>
<dbReference type="PROSITE" id="PS50067">
    <property type="entry name" value="KINESIN_MOTOR_2"/>
    <property type="match status" value="1"/>
</dbReference>
<feature type="region of interest" description="Disordered" evidence="9">
    <location>
        <begin position="1648"/>
        <end position="1677"/>
    </location>
</feature>
<evidence type="ECO:0000256" key="6">
    <source>
        <dbReference type="ARBA" id="ARBA00023054"/>
    </source>
</evidence>
<evidence type="ECO:0000256" key="2">
    <source>
        <dbReference type="ARBA" id="ARBA00006662"/>
    </source>
</evidence>
<dbReference type="InterPro" id="IPR001752">
    <property type="entry name" value="Kinesin_motor_dom"/>
</dbReference>
<feature type="coiled-coil region" evidence="8">
    <location>
        <begin position="752"/>
        <end position="842"/>
    </location>
</feature>
<keyword evidence="3" id="KW-0547">Nucleotide-binding</keyword>
<keyword evidence="5" id="KW-0333">Golgi apparatus</keyword>
<dbReference type="Pfam" id="PF00225">
    <property type="entry name" value="Kinesin"/>
    <property type="match status" value="1"/>
</dbReference>
<dbReference type="Gene3D" id="3.40.850.10">
    <property type="entry name" value="Kinesin motor domain"/>
    <property type="match status" value="1"/>
</dbReference>
<dbReference type="InterPro" id="IPR019438">
    <property type="entry name" value="Q_salvage"/>
</dbReference>
<feature type="coiled-coil region" evidence="8">
    <location>
        <begin position="871"/>
        <end position="990"/>
    </location>
</feature>
<feature type="coiled-coil region" evidence="8">
    <location>
        <begin position="1227"/>
        <end position="1261"/>
    </location>
</feature>
<dbReference type="PANTHER" id="PTHR14899">
    <property type="entry name" value="G KINASE ANCHORING PROTEIN 1"/>
    <property type="match status" value="1"/>
</dbReference>
<feature type="region of interest" description="Disordered" evidence="9">
    <location>
        <begin position="1483"/>
        <end position="1511"/>
    </location>
</feature>
<evidence type="ECO:0000256" key="3">
    <source>
        <dbReference type="ARBA" id="ARBA00022741"/>
    </source>
</evidence>
<organism evidence="11 12">
    <name type="scientific">Crotalus adamanteus</name>
    <name type="common">Eastern diamondback rattlesnake</name>
    <dbReference type="NCBI Taxonomy" id="8729"/>
    <lineage>
        <taxon>Eukaryota</taxon>
        <taxon>Metazoa</taxon>
        <taxon>Chordata</taxon>
        <taxon>Craniata</taxon>
        <taxon>Vertebrata</taxon>
        <taxon>Euteleostomi</taxon>
        <taxon>Lepidosauria</taxon>
        <taxon>Squamata</taxon>
        <taxon>Bifurcata</taxon>
        <taxon>Unidentata</taxon>
        <taxon>Episquamata</taxon>
        <taxon>Toxicofera</taxon>
        <taxon>Serpentes</taxon>
        <taxon>Colubroidea</taxon>
        <taxon>Viperidae</taxon>
        <taxon>Crotalinae</taxon>
        <taxon>Crotalus</taxon>
    </lineage>
</organism>
<dbReference type="GO" id="GO:0007165">
    <property type="term" value="P:signal transduction"/>
    <property type="evidence" value="ECO:0007669"/>
    <property type="project" value="InterPro"/>
</dbReference>
<evidence type="ECO:0000313" key="12">
    <source>
        <dbReference type="Proteomes" id="UP001474421"/>
    </source>
</evidence>
<reference evidence="11 12" key="1">
    <citation type="journal article" date="2024" name="Proc. Natl. Acad. Sci. U.S.A.">
        <title>The genetic regulatory architecture and epigenomic basis for age-related changes in rattlesnake venom.</title>
        <authorList>
            <person name="Hogan M.P."/>
            <person name="Holding M.L."/>
            <person name="Nystrom G.S."/>
            <person name="Colston T.J."/>
            <person name="Bartlett D.A."/>
            <person name="Mason A.J."/>
            <person name="Ellsworth S.A."/>
            <person name="Rautsaw R.M."/>
            <person name="Lawrence K.C."/>
            <person name="Strickland J.L."/>
            <person name="He B."/>
            <person name="Fraser P."/>
            <person name="Margres M.J."/>
            <person name="Gilbert D.M."/>
            <person name="Gibbs H.L."/>
            <person name="Parkinson C.L."/>
            <person name="Rokyta D.R."/>
        </authorList>
    </citation>
    <scope>NUCLEOTIDE SEQUENCE [LARGE SCALE GENOMIC DNA]</scope>
    <source>
        <strain evidence="11">DRR0105</strain>
    </source>
</reference>
<comment type="similarity">
    <text evidence="7">Belongs to the TRAFAC class myosin-kinesin ATPase superfamily. Kinesin family.</text>
</comment>
<keyword evidence="12" id="KW-1185">Reference proteome</keyword>
<proteinExistence type="inferred from homology"/>
<evidence type="ECO:0000256" key="5">
    <source>
        <dbReference type="ARBA" id="ARBA00023034"/>
    </source>
</evidence>
<feature type="compositionally biased region" description="Basic residues" evidence="9">
    <location>
        <begin position="1660"/>
        <end position="1670"/>
    </location>
</feature>
<feature type="compositionally biased region" description="Polar residues" evidence="9">
    <location>
        <begin position="1535"/>
        <end position="1550"/>
    </location>
</feature>
<dbReference type="GO" id="GO:0008017">
    <property type="term" value="F:microtubule binding"/>
    <property type="evidence" value="ECO:0007669"/>
    <property type="project" value="InterPro"/>
</dbReference>
<dbReference type="GO" id="GO:0005794">
    <property type="term" value="C:Golgi apparatus"/>
    <property type="evidence" value="ECO:0007669"/>
    <property type="project" value="UniProtKB-SubCell"/>
</dbReference>
<dbReference type="EMBL" id="JAOTOJ010000002">
    <property type="protein sequence ID" value="KAK9408237.1"/>
    <property type="molecule type" value="Genomic_DNA"/>
</dbReference>
<dbReference type="PRINTS" id="PR02083">
    <property type="entry name" value="GKINASEAP1"/>
</dbReference>
<comment type="caution">
    <text evidence="7">Lacks conserved residue(s) required for the propagation of feature annotation.</text>
</comment>
<feature type="region of interest" description="Disordered" evidence="9">
    <location>
        <begin position="1535"/>
        <end position="1576"/>
    </location>
</feature>
<protein>
    <submittedName>
        <fullName evidence="11">Kinesin-like KIF27</fullName>
    </submittedName>
</protein>
<evidence type="ECO:0000256" key="9">
    <source>
        <dbReference type="SAM" id="MobiDB-lite"/>
    </source>
</evidence>
<sequence>MLFNKVTEKEFSVAGWKSSHELNPQEASEDAVNWVFVADVLNFSFWSEHEDHKCLVKYKGKTYSGYWSLCAAINRALDEGTPITSASYYATMTLDQVKHVFRSDSEVPMPLIEERHRVLNEAGTILLEKFGGSFLTCVKESGKSAPKLLQIIVENFPSFRDEATFQGRKVAFYKRAQILVADTWSVLEGKGDGCFNDISRISVFADYRIPQVLVHLGAMRYSEELMNKLKKGHVFQFGDNQEVEIRGCSIWCCELICSGLLELYKKKGENMSKKINAVLLDYYLWDYARDHREDMKGVPFHCLSGTLPDKADGNSGTSAPAPTERATLGGLSDEAKAAAPASGKTLVLSAAGAFRSCLVNECKQKTEATAGGRSGWYCRCCGGRAAPLDLKTGSGKTYTIGGGHIASVAEEERGIIPRAIQEIFQIISENHNTDFTVKVSYIEVYKEELRDLLELETSMKDLHIREDEKGNTVIVGAKDCQVESTEEMNSGTVTNQEGPYHITILQLKRELKKYQALATDAEVFSEKELEIKILQDQIQKLIQENREYLESLKEAQDTNRLQNEKMVEQRLIINQLNDKLDKMAKASASNGASGDGPAAVISTKRPYSVPLTKSLMQMNNIPLRLDSRKVHTSPPMYSLSKVIAGFQTRNQIMLDHIEEQDEVLHYCFSDHSDDDDDENNAKTRRRFRFRRSLNRTWTRKQAPFTYITEGKEIQQNACSEIGNLSSTEAVTDKEGADIELIKKSQILNVQKLKNSELKLIAAKQKMNELTLNIRMKEELIKELVKTGNDARSVSQQYSLKITQLEHEAEQAKSDLAETQKQLQELENKELRDIAEKARLQKEFRKKMDVAKLKVQVIQQKQQETKNLASLSTQNEKRISELEQNINHMKNQQAQLQKKLREESEKKKTLEAGIQQDQSKIKELQQKTEQQEKILKLKDEEIAAFKKRNSTGTPQQLQKLEEKKKCLDEELEKILHQHQELAALEEDLKRREAIILKKETLMQEKSHLEIKKLRSSQALNEDSLKLSTRLSMLDQELSDKNKQLQRSATDEQGKIFEEVQALQKERDQLLKRRNSVDEKLKNGRVLSPEEEHVLFQLEEGIETLEAAIAYKNESIQNHQNSIRVSSQILTQSEASVMGKLVSLSTTELRAILLKYFNKVVRLRESERKLQLQSEELRMRAMEQENIIRELELALEHLMLQCDRRLTLQQKEHEQKIQLILLHCKDQEGENTAETIKAYEVKVQQLERDLFFYKKTSRELKKKLKDPVGESTHHSLKQTKCYASNEGMLNQEETSISLEEHGQRLQTVEKSKEINCTAHRAIRPADSPRPVIRTEVSNARFQLLDVTIRRAWKYSGPLLVPVFSPAFAIYVDVDLGTKAQETRIASGSIASRPPRCLTRPASRHKSSGGVSSWSRYVTNGLGCACVSCPLCYSTSRATRDVNKTLRASARAKHVRARPPAKPSRFSSAFARPLCPFLLPPPPAVSASSLAPTTLQGSRHRRPVCSPESGFGDQKSGKYCDLEVCFQTFAELEWLPLSNQSGGKTQTSGNKSTINEKKKEKRRKKKEQQQSEANELRNLAFKKIPPKASHGACFSLHEQAFNHTGRKDSQEEDWQQWRQRDEQLTSEMFEADLEKALLLSKLEYEEHRQEYEHVENTSLPSKAIHKKEKRKIHQGKDKPLTVSLKDFQSDSNIDHFPKRQEELNSPHNVLNDGEFFNRLEDDMHKILNKEKRREPITDYGIDNSTFCDRTQGIFLKDGRLERSKLELEKKDAEIQQLKSVINQWEAKYKEVKARNAQLLKMLQEGEMKDKAEILLQVDESQSIKNELTLQIASLHAALEQERSKVKILQAELTRYQGGRKGKRNSESDQGR</sequence>
<evidence type="ECO:0000256" key="1">
    <source>
        <dbReference type="ARBA" id="ARBA00004555"/>
    </source>
</evidence>
<evidence type="ECO:0000256" key="4">
    <source>
        <dbReference type="ARBA" id="ARBA00022840"/>
    </source>
</evidence>
<dbReference type="Pfam" id="PF10343">
    <property type="entry name" value="Q_salvage"/>
    <property type="match status" value="1"/>
</dbReference>
<dbReference type="Pfam" id="PF25764">
    <property type="entry name" value="KIF21A_4th"/>
    <property type="match status" value="1"/>
</dbReference>
<feature type="coiled-coil region" evidence="8">
    <location>
        <begin position="1172"/>
        <end position="1199"/>
    </location>
</feature>
<gene>
    <name evidence="11" type="ORF">NXF25_007011</name>
</gene>
<name>A0AAW1C399_CROAD</name>
<feature type="coiled-coil region" evidence="8">
    <location>
        <begin position="1752"/>
        <end position="1848"/>
    </location>
</feature>
<dbReference type="PANTHER" id="PTHR14899:SF0">
    <property type="entry name" value="G KINASE-ANCHORING PROTEIN 1"/>
    <property type="match status" value="1"/>
</dbReference>
<dbReference type="InterPro" id="IPR026109">
    <property type="entry name" value="GKAP1"/>
</dbReference>
<keyword evidence="4" id="KW-0067">ATP-binding</keyword>
<feature type="compositionally biased region" description="Low complexity" evidence="9">
    <location>
        <begin position="1483"/>
        <end position="1492"/>
    </location>
</feature>
<keyword evidence="6 8" id="KW-0175">Coiled coil</keyword>
<dbReference type="InterPro" id="IPR036961">
    <property type="entry name" value="Kinesin_motor_dom_sf"/>
</dbReference>
<dbReference type="GO" id="GO:0003777">
    <property type="term" value="F:microtubule motor activity"/>
    <property type="evidence" value="ECO:0007669"/>
    <property type="project" value="InterPro"/>
</dbReference>
<dbReference type="GO" id="GO:0007018">
    <property type="term" value="P:microtubule-based movement"/>
    <property type="evidence" value="ECO:0007669"/>
    <property type="project" value="InterPro"/>
</dbReference>
<comment type="similarity">
    <text evidence="2">Belongs to the GKAP1 family.</text>
</comment>
<comment type="caution">
    <text evidence="11">The sequence shown here is derived from an EMBL/GenBank/DDBJ whole genome shotgun (WGS) entry which is preliminary data.</text>
</comment>
<dbReference type="SMART" id="SM00129">
    <property type="entry name" value="KISc"/>
    <property type="match status" value="1"/>
</dbReference>
<evidence type="ECO:0000313" key="11">
    <source>
        <dbReference type="EMBL" id="KAK9408237.1"/>
    </source>
</evidence>
<feature type="coiled-coil region" evidence="8">
    <location>
        <begin position="524"/>
        <end position="565"/>
    </location>
</feature>
<comment type="subcellular location">
    <subcellularLocation>
        <location evidence="1">Golgi apparatus</location>
    </subcellularLocation>
</comment>